<dbReference type="InterPro" id="IPR034660">
    <property type="entry name" value="DinB/YfiT-like"/>
</dbReference>
<comment type="caution">
    <text evidence="1">The sequence shown here is derived from an EMBL/GenBank/DDBJ whole genome shotgun (WGS) entry which is preliminary data.</text>
</comment>
<sequence length="169" mass="18356">MTISLYEASVPVFVRGLGVLEHLLDKADAHAGAHGTPHDALVQARLAPDMLTLAGQVQRASDTSKFAVERVSGVASPRFPDDETTFPELRKRIASTAAWLESVDAATVDAAESRQVEFKLGPDVRHFTPKAYLLTFALPNFFFHIATAHDILRNQGVAVGKLDYLGPYA</sequence>
<evidence type="ECO:0000313" key="1">
    <source>
        <dbReference type="EMBL" id="TCV96083.1"/>
    </source>
</evidence>
<dbReference type="EMBL" id="SMCS01000002">
    <property type="protein sequence ID" value="TCV96083.1"/>
    <property type="molecule type" value="Genomic_DNA"/>
</dbReference>
<dbReference type="RefSeq" id="WP_132142300.1">
    <property type="nucleotide sequence ID" value="NZ_SMCS01000002.1"/>
</dbReference>
<accession>A0A4R3YXP3</accession>
<dbReference type="OrthoDB" id="338237at2"/>
<dbReference type="PANTHER" id="PTHR36922">
    <property type="entry name" value="BLL2446 PROTEIN"/>
    <property type="match status" value="1"/>
</dbReference>
<name>A0A4R3YXP3_9GAMM</name>
<dbReference type="PANTHER" id="PTHR36922:SF1">
    <property type="entry name" value="DUF1993 DOMAIN-CONTAINING PROTEIN"/>
    <property type="match status" value="1"/>
</dbReference>
<gene>
    <name evidence="1" type="ORF">EC912_102432</name>
</gene>
<evidence type="ECO:0000313" key="2">
    <source>
        <dbReference type="Proteomes" id="UP000295645"/>
    </source>
</evidence>
<dbReference type="AlphaFoldDB" id="A0A4R3YXP3"/>
<dbReference type="Pfam" id="PF09351">
    <property type="entry name" value="DUF1993"/>
    <property type="match status" value="1"/>
</dbReference>
<dbReference type="Proteomes" id="UP000295645">
    <property type="component" value="Unassembled WGS sequence"/>
</dbReference>
<proteinExistence type="predicted"/>
<reference evidence="1 2" key="1">
    <citation type="submission" date="2019-03" db="EMBL/GenBank/DDBJ databases">
        <title>Above-ground endophytic microbial communities from plants in different locations in the United States.</title>
        <authorList>
            <person name="Frank C."/>
        </authorList>
    </citation>
    <scope>NUCLEOTIDE SEQUENCE [LARGE SCALE GENOMIC DNA]</scope>
    <source>
        <strain evidence="1 2">LP_13_YM</strain>
    </source>
</reference>
<dbReference type="SUPFAM" id="SSF109854">
    <property type="entry name" value="DinB/YfiT-like putative metalloenzymes"/>
    <property type="match status" value="1"/>
</dbReference>
<dbReference type="InterPro" id="IPR018531">
    <property type="entry name" value="DUF1993"/>
</dbReference>
<protein>
    <recommendedName>
        <fullName evidence="3">DUF1993 domain-containing protein</fullName>
    </recommendedName>
</protein>
<dbReference type="Gene3D" id="1.20.120.450">
    <property type="entry name" value="dinb family like domain"/>
    <property type="match status" value="1"/>
</dbReference>
<evidence type="ECO:0008006" key="3">
    <source>
        <dbReference type="Google" id="ProtNLM"/>
    </source>
</evidence>
<organism evidence="1 2">
    <name type="scientific">Luteibacter rhizovicinus</name>
    <dbReference type="NCBI Taxonomy" id="242606"/>
    <lineage>
        <taxon>Bacteria</taxon>
        <taxon>Pseudomonadati</taxon>
        <taxon>Pseudomonadota</taxon>
        <taxon>Gammaproteobacteria</taxon>
        <taxon>Lysobacterales</taxon>
        <taxon>Rhodanobacteraceae</taxon>
        <taxon>Luteibacter</taxon>
    </lineage>
</organism>
<keyword evidence="2" id="KW-1185">Reference proteome</keyword>